<reference evidence="5 6" key="1">
    <citation type="submission" date="2024-09" db="EMBL/GenBank/DDBJ databases">
        <authorList>
            <person name="Sun Q."/>
            <person name="Mori K."/>
        </authorList>
    </citation>
    <scope>NUCLEOTIDE SEQUENCE [LARGE SCALE GENOMIC DNA]</scope>
    <source>
        <strain evidence="5 6">CICC 10874</strain>
    </source>
</reference>
<dbReference type="Proteomes" id="UP001589793">
    <property type="component" value="Unassembled WGS sequence"/>
</dbReference>
<dbReference type="InterPro" id="IPR010982">
    <property type="entry name" value="Lambda_DNA-bd_dom_sf"/>
</dbReference>
<dbReference type="CDD" id="cd01392">
    <property type="entry name" value="HTH_LacI"/>
    <property type="match status" value="1"/>
</dbReference>
<organism evidence="5 6">
    <name type="scientific">Brachybacterium hainanense</name>
    <dbReference type="NCBI Taxonomy" id="1541174"/>
    <lineage>
        <taxon>Bacteria</taxon>
        <taxon>Bacillati</taxon>
        <taxon>Actinomycetota</taxon>
        <taxon>Actinomycetes</taxon>
        <taxon>Micrococcales</taxon>
        <taxon>Dermabacteraceae</taxon>
        <taxon>Brachybacterium</taxon>
    </lineage>
</organism>
<dbReference type="GO" id="GO:0003677">
    <property type="term" value="F:DNA binding"/>
    <property type="evidence" value="ECO:0007669"/>
    <property type="project" value="UniProtKB-KW"/>
</dbReference>
<accession>A0ABV6R6X1</accession>
<dbReference type="Pfam" id="PF00356">
    <property type="entry name" value="LacI"/>
    <property type="match status" value="1"/>
</dbReference>
<evidence type="ECO:0000256" key="1">
    <source>
        <dbReference type="ARBA" id="ARBA00023015"/>
    </source>
</evidence>
<dbReference type="InterPro" id="IPR028082">
    <property type="entry name" value="Peripla_BP_I"/>
</dbReference>
<proteinExistence type="predicted"/>
<keyword evidence="3" id="KW-0804">Transcription</keyword>
<sequence>MSRSRPTQLDVARRAGVSRALVSLVVQGSSRVSPQRREAVQQAIEELGYRPQEIAAHLAARRTDTIGVVLPDLRNPFYGELAEAILEVAREAGRRVLIAVGFGDAVTDARSHPGGTAFAEAFARGVAAEQDAAGGFLAGRADSLVLVSPRSGDAEIAKLARSAPVSVIGREVALPGIGSVRTDEAAGGELAVAHLLSRGGTRLAHLGPTGSPYADVAARERQEAFLASAERRGVPARPVLLTDAAGPEQIEGMVEELVADGVDAIGVHNDRLAIGLLTTVPRRRFTAIVGYDDIPAAGQPIIGLSTIDQLPRELARHALEQLAADAPGHVRLAPQLRARAT</sequence>
<evidence type="ECO:0000256" key="3">
    <source>
        <dbReference type="ARBA" id="ARBA00023163"/>
    </source>
</evidence>
<dbReference type="SMART" id="SM00354">
    <property type="entry name" value="HTH_LACI"/>
    <property type="match status" value="1"/>
</dbReference>
<dbReference type="SUPFAM" id="SSF47413">
    <property type="entry name" value="lambda repressor-like DNA-binding domains"/>
    <property type="match status" value="1"/>
</dbReference>
<dbReference type="EMBL" id="JBHLSV010000001">
    <property type="protein sequence ID" value="MFC0672541.1"/>
    <property type="molecule type" value="Genomic_DNA"/>
</dbReference>
<dbReference type="InterPro" id="IPR046335">
    <property type="entry name" value="LacI/GalR-like_sensor"/>
</dbReference>
<feature type="domain" description="HTH lacI-type" evidence="4">
    <location>
        <begin position="6"/>
        <end position="60"/>
    </location>
</feature>
<evidence type="ECO:0000313" key="5">
    <source>
        <dbReference type="EMBL" id="MFC0672541.1"/>
    </source>
</evidence>
<evidence type="ECO:0000256" key="2">
    <source>
        <dbReference type="ARBA" id="ARBA00023125"/>
    </source>
</evidence>
<name>A0ABV6R6X1_9MICO</name>
<evidence type="ECO:0000259" key="4">
    <source>
        <dbReference type="PROSITE" id="PS50932"/>
    </source>
</evidence>
<dbReference type="PANTHER" id="PTHR30146">
    <property type="entry name" value="LACI-RELATED TRANSCRIPTIONAL REPRESSOR"/>
    <property type="match status" value="1"/>
</dbReference>
<dbReference type="Gene3D" id="1.10.260.40">
    <property type="entry name" value="lambda repressor-like DNA-binding domains"/>
    <property type="match status" value="1"/>
</dbReference>
<dbReference type="RefSeq" id="WP_376977398.1">
    <property type="nucleotide sequence ID" value="NZ_JBHLSV010000001.1"/>
</dbReference>
<keyword evidence="2 5" id="KW-0238">DNA-binding</keyword>
<keyword evidence="6" id="KW-1185">Reference proteome</keyword>
<keyword evidence="1" id="KW-0805">Transcription regulation</keyword>
<comment type="caution">
    <text evidence="5">The sequence shown here is derived from an EMBL/GenBank/DDBJ whole genome shotgun (WGS) entry which is preliminary data.</text>
</comment>
<dbReference type="PROSITE" id="PS50932">
    <property type="entry name" value="HTH_LACI_2"/>
    <property type="match status" value="1"/>
</dbReference>
<evidence type="ECO:0000313" key="6">
    <source>
        <dbReference type="Proteomes" id="UP001589793"/>
    </source>
</evidence>
<dbReference type="InterPro" id="IPR000843">
    <property type="entry name" value="HTH_LacI"/>
</dbReference>
<dbReference type="Gene3D" id="3.40.50.2300">
    <property type="match status" value="3"/>
</dbReference>
<gene>
    <name evidence="5" type="ORF">ACFFF6_01075</name>
</gene>
<dbReference type="PANTHER" id="PTHR30146:SF109">
    <property type="entry name" value="HTH-TYPE TRANSCRIPTIONAL REGULATOR GALS"/>
    <property type="match status" value="1"/>
</dbReference>
<dbReference type="Pfam" id="PF13377">
    <property type="entry name" value="Peripla_BP_3"/>
    <property type="match status" value="1"/>
</dbReference>
<dbReference type="CDD" id="cd06267">
    <property type="entry name" value="PBP1_LacI_sugar_binding-like"/>
    <property type="match status" value="1"/>
</dbReference>
<protein>
    <submittedName>
        <fullName evidence="5">LacI family DNA-binding transcriptional regulator</fullName>
    </submittedName>
</protein>
<dbReference type="SUPFAM" id="SSF53822">
    <property type="entry name" value="Periplasmic binding protein-like I"/>
    <property type="match status" value="1"/>
</dbReference>